<proteinExistence type="predicted"/>
<gene>
    <name evidence="1" type="ORF">IWW38_006006</name>
</gene>
<dbReference type="EMBL" id="JANBVB010003176">
    <property type="protein sequence ID" value="KAJ2880095.1"/>
    <property type="molecule type" value="Genomic_DNA"/>
</dbReference>
<sequence>PHISKPSPLPLLWVVVMFRCRGKLRWSLVRMAGSWRRSARRCLALCGSGRLLLVCGSSMSFRLCGPCGRVFGVQSKTRWLLLRAVLRFTCGRWARAVVSMKAPRRLLLRLLSCGTQTAMPSLSCARDCFCLDTLI</sequence>
<name>A0ACC1LU38_9FUNG</name>
<evidence type="ECO:0000313" key="1">
    <source>
        <dbReference type="EMBL" id="KAJ2880095.1"/>
    </source>
</evidence>
<feature type="non-terminal residue" evidence="1">
    <location>
        <position position="1"/>
    </location>
</feature>
<evidence type="ECO:0000313" key="2">
    <source>
        <dbReference type="Proteomes" id="UP001139981"/>
    </source>
</evidence>
<dbReference type="Proteomes" id="UP001139981">
    <property type="component" value="Unassembled WGS sequence"/>
</dbReference>
<accession>A0ACC1LU38</accession>
<protein>
    <submittedName>
        <fullName evidence="1">Uncharacterized protein</fullName>
    </submittedName>
</protein>
<comment type="caution">
    <text evidence="1">The sequence shown here is derived from an EMBL/GenBank/DDBJ whole genome shotgun (WGS) entry which is preliminary data.</text>
</comment>
<keyword evidence="2" id="KW-1185">Reference proteome</keyword>
<organism evidence="1 2">
    <name type="scientific">Coemansia aciculifera</name>
    <dbReference type="NCBI Taxonomy" id="417176"/>
    <lineage>
        <taxon>Eukaryota</taxon>
        <taxon>Fungi</taxon>
        <taxon>Fungi incertae sedis</taxon>
        <taxon>Zoopagomycota</taxon>
        <taxon>Kickxellomycotina</taxon>
        <taxon>Kickxellomycetes</taxon>
        <taxon>Kickxellales</taxon>
        <taxon>Kickxellaceae</taxon>
        <taxon>Coemansia</taxon>
    </lineage>
</organism>
<reference evidence="1" key="1">
    <citation type="submission" date="2022-07" db="EMBL/GenBank/DDBJ databases">
        <title>Phylogenomic reconstructions and comparative analyses of Kickxellomycotina fungi.</title>
        <authorList>
            <person name="Reynolds N.K."/>
            <person name="Stajich J.E."/>
            <person name="Barry K."/>
            <person name="Grigoriev I.V."/>
            <person name="Crous P."/>
            <person name="Smith M.E."/>
        </authorList>
    </citation>
    <scope>NUCLEOTIDE SEQUENCE</scope>
    <source>
        <strain evidence="1">CBS 190363</strain>
    </source>
</reference>
<feature type="non-terminal residue" evidence="1">
    <location>
        <position position="135"/>
    </location>
</feature>